<dbReference type="NCBIfam" id="TIGR00231">
    <property type="entry name" value="small_GTP"/>
    <property type="match status" value="1"/>
</dbReference>
<comment type="caution">
    <text evidence="5">The sequence shown here is derived from an EMBL/GenBank/DDBJ whole genome shotgun (WGS) entry which is preliminary data.</text>
</comment>
<keyword evidence="3" id="KW-0342">GTP-binding</keyword>
<dbReference type="InParanoid" id="A0A1E5RP92"/>
<gene>
    <name evidence="5" type="ORF">AWRI3579_g975</name>
</gene>
<dbReference type="SMART" id="SM00174">
    <property type="entry name" value="RHO"/>
    <property type="match status" value="1"/>
</dbReference>
<accession>A0A1E5RP92</accession>
<organism evidence="5 6">
    <name type="scientific">Hanseniaspora osmophila</name>
    <dbReference type="NCBI Taxonomy" id="56408"/>
    <lineage>
        <taxon>Eukaryota</taxon>
        <taxon>Fungi</taxon>
        <taxon>Dikarya</taxon>
        <taxon>Ascomycota</taxon>
        <taxon>Saccharomycotina</taxon>
        <taxon>Saccharomycetes</taxon>
        <taxon>Saccharomycodales</taxon>
        <taxon>Saccharomycodaceae</taxon>
        <taxon>Hanseniaspora</taxon>
    </lineage>
</organism>
<dbReference type="GO" id="GO:0007264">
    <property type="term" value="P:small GTPase-mediated signal transduction"/>
    <property type="evidence" value="ECO:0007669"/>
    <property type="project" value="InterPro"/>
</dbReference>
<dbReference type="AlphaFoldDB" id="A0A1E5RP92"/>
<dbReference type="SMART" id="SM00175">
    <property type="entry name" value="RAB"/>
    <property type="match status" value="1"/>
</dbReference>
<feature type="compositionally biased region" description="Polar residues" evidence="4">
    <location>
        <begin position="365"/>
        <end position="382"/>
    </location>
</feature>
<dbReference type="GO" id="GO:0003924">
    <property type="term" value="F:GTPase activity"/>
    <property type="evidence" value="ECO:0007669"/>
    <property type="project" value="InterPro"/>
</dbReference>
<dbReference type="Gene3D" id="3.40.50.300">
    <property type="entry name" value="P-loop containing nucleotide triphosphate hydrolases"/>
    <property type="match status" value="1"/>
</dbReference>
<sequence>MDHTTPMEGSTHADVENRSRSSTKHSYRPRAYTMPHSISSGQIEDYFADKQENKQHDIKQTLSKKFDQTWSTVDSDENIALQQQNIQNTEYGKDTELLFEPLSPIFSPAFQALSTSVFSRDTFSQKNHSTMLEQTLTLTNSSENVDMDYKLVGKRKKRNMKIVILGDSQVGKTTLLWTFTRKKYPVAQEIVVPRVFENYVVTVQLENIDANTPIKNGKPHDAESIDLVLWDVPGVLESQSGTDTNVSLSRPLAYNNVDLVIVCYSFDNLEKSFNSAKELWIPEARHFCVGAPIFLVGLKNDVIGSKVPKHMKQKIEKIEKIDKALMANKNNQFQNVVKHIKCSSKNLYNVDVLFHEAMQDIIKRNQTSTQKRTASHTTQPKNTSKHRGKQCILM</sequence>
<dbReference type="InterPro" id="IPR027417">
    <property type="entry name" value="P-loop_NTPase"/>
</dbReference>
<evidence type="ECO:0000256" key="3">
    <source>
        <dbReference type="ARBA" id="ARBA00023134"/>
    </source>
</evidence>
<keyword evidence="2" id="KW-0547">Nucleotide-binding</keyword>
<dbReference type="InterPro" id="IPR005225">
    <property type="entry name" value="Small_GTP-bd"/>
</dbReference>
<dbReference type="EMBL" id="LPNM01000005">
    <property type="protein sequence ID" value="OEJ88513.1"/>
    <property type="molecule type" value="Genomic_DNA"/>
</dbReference>
<protein>
    <submittedName>
        <fullName evidence="5">GTP-binding protein RHO4</fullName>
    </submittedName>
</protein>
<dbReference type="Proteomes" id="UP000095728">
    <property type="component" value="Unassembled WGS sequence"/>
</dbReference>
<dbReference type="InterPro" id="IPR003578">
    <property type="entry name" value="Small_GTPase_Rho"/>
</dbReference>
<evidence type="ECO:0000256" key="1">
    <source>
        <dbReference type="ARBA" id="ARBA00022481"/>
    </source>
</evidence>
<dbReference type="Pfam" id="PF00071">
    <property type="entry name" value="Ras"/>
    <property type="match status" value="1"/>
</dbReference>
<dbReference type="PRINTS" id="PR00449">
    <property type="entry name" value="RASTRNSFRMNG"/>
</dbReference>
<evidence type="ECO:0000256" key="4">
    <source>
        <dbReference type="SAM" id="MobiDB-lite"/>
    </source>
</evidence>
<keyword evidence="1" id="KW-0488">Methylation</keyword>
<dbReference type="SUPFAM" id="SSF52540">
    <property type="entry name" value="P-loop containing nucleoside triphosphate hydrolases"/>
    <property type="match status" value="1"/>
</dbReference>
<feature type="compositionally biased region" description="Basic and acidic residues" evidence="4">
    <location>
        <begin position="1"/>
        <end position="19"/>
    </location>
</feature>
<dbReference type="PANTHER" id="PTHR24072">
    <property type="entry name" value="RHO FAMILY GTPASE"/>
    <property type="match status" value="1"/>
</dbReference>
<dbReference type="OrthoDB" id="25896at2759"/>
<dbReference type="STRING" id="56408.A0A1E5RP92"/>
<feature type="region of interest" description="Disordered" evidence="4">
    <location>
        <begin position="365"/>
        <end position="394"/>
    </location>
</feature>
<keyword evidence="6" id="KW-1185">Reference proteome</keyword>
<name>A0A1E5RP92_9ASCO</name>
<dbReference type="GO" id="GO:0005525">
    <property type="term" value="F:GTP binding"/>
    <property type="evidence" value="ECO:0007669"/>
    <property type="project" value="UniProtKB-KW"/>
</dbReference>
<evidence type="ECO:0000313" key="6">
    <source>
        <dbReference type="Proteomes" id="UP000095728"/>
    </source>
</evidence>
<dbReference type="PROSITE" id="PS51419">
    <property type="entry name" value="RAB"/>
    <property type="match status" value="1"/>
</dbReference>
<feature type="region of interest" description="Disordered" evidence="4">
    <location>
        <begin position="1"/>
        <end position="39"/>
    </location>
</feature>
<dbReference type="PROSITE" id="PS51420">
    <property type="entry name" value="RHO"/>
    <property type="match status" value="1"/>
</dbReference>
<dbReference type="InterPro" id="IPR001806">
    <property type="entry name" value="Small_GTPase"/>
</dbReference>
<evidence type="ECO:0000256" key="2">
    <source>
        <dbReference type="ARBA" id="ARBA00022741"/>
    </source>
</evidence>
<reference evidence="6" key="1">
    <citation type="journal article" date="2016" name="Genome Announc.">
        <title>Genome sequences of three species of Hanseniaspora isolated from spontaneous wine fermentations.</title>
        <authorList>
            <person name="Sternes P.R."/>
            <person name="Lee D."/>
            <person name="Kutyna D.R."/>
            <person name="Borneman A.R."/>
        </authorList>
    </citation>
    <scope>NUCLEOTIDE SEQUENCE [LARGE SCALE GENOMIC DNA]</scope>
    <source>
        <strain evidence="6">AWRI3579</strain>
    </source>
</reference>
<feature type="compositionally biased region" description="Basic residues" evidence="4">
    <location>
        <begin position="383"/>
        <end position="394"/>
    </location>
</feature>
<proteinExistence type="predicted"/>
<evidence type="ECO:0000313" key="5">
    <source>
        <dbReference type="EMBL" id="OEJ88513.1"/>
    </source>
</evidence>